<comment type="caution">
    <text evidence="11">The sequence shown here is derived from an EMBL/GenBank/DDBJ whole genome shotgun (WGS) entry which is preliminary data.</text>
</comment>
<evidence type="ECO:0000256" key="4">
    <source>
        <dbReference type="ARBA" id="ARBA00022723"/>
    </source>
</evidence>
<evidence type="ECO:0000256" key="8">
    <source>
        <dbReference type="ARBA" id="ARBA00023128"/>
    </source>
</evidence>
<evidence type="ECO:0000256" key="6">
    <source>
        <dbReference type="ARBA" id="ARBA00022833"/>
    </source>
</evidence>
<evidence type="ECO:0000256" key="1">
    <source>
        <dbReference type="ARBA" id="ARBA00001947"/>
    </source>
</evidence>
<proteinExistence type="predicted"/>
<comment type="cofactor">
    <cofactor evidence="1">
        <name>Zn(2+)</name>
        <dbReference type="ChEBI" id="CHEBI:29105"/>
    </cofactor>
</comment>
<keyword evidence="12" id="KW-1185">Reference proteome</keyword>
<dbReference type="Gene3D" id="3.30.830.10">
    <property type="entry name" value="Metalloenzyme, LuxS/M16 peptidase-like"/>
    <property type="match status" value="2"/>
</dbReference>
<evidence type="ECO:0000256" key="2">
    <source>
        <dbReference type="ARBA" id="ARBA00004173"/>
    </source>
</evidence>
<feature type="domain" description="Peptidase M16 N-terminal" evidence="9">
    <location>
        <begin position="1"/>
        <end position="62"/>
    </location>
</feature>
<keyword evidence="5" id="KW-0378">Hydrolase</keyword>
<dbReference type="GO" id="GO:0005739">
    <property type="term" value="C:mitochondrion"/>
    <property type="evidence" value="ECO:0007669"/>
    <property type="project" value="UniProtKB-SubCell"/>
</dbReference>
<evidence type="ECO:0000259" key="9">
    <source>
        <dbReference type="Pfam" id="PF00675"/>
    </source>
</evidence>
<keyword evidence="4" id="KW-0479">Metal-binding</keyword>
<evidence type="ECO:0008006" key="13">
    <source>
        <dbReference type="Google" id="ProtNLM"/>
    </source>
</evidence>
<evidence type="ECO:0000313" key="12">
    <source>
        <dbReference type="Proteomes" id="UP001497497"/>
    </source>
</evidence>
<protein>
    <recommendedName>
        <fullName evidence="13">Mitochondrial-processing peptidase subunit beta</fullName>
    </recommendedName>
</protein>
<keyword evidence="6" id="KW-0862">Zinc</keyword>
<dbReference type="GO" id="GO:0004222">
    <property type="term" value="F:metalloendopeptidase activity"/>
    <property type="evidence" value="ECO:0007669"/>
    <property type="project" value="TreeGrafter"/>
</dbReference>
<keyword evidence="8" id="KW-0496">Mitochondrion</keyword>
<accession>A0AAV2IP69</accession>
<dbReference type="AlphaFoldDB" id="A0AAV2IP69"/>
<feature type="domain" description="Peptidase M16 C-terminal" evidence="10">
    <location>
        <begin position="69"/>
        <end position="253"/>
    </location>
</feature>
<dbReference type="EMBL" id="CAXITT010002247">
    <property type="protein sequence ID" value="CAL1548941.1"/>
    <property type="molecule type" value="Genomic_DNA"/>
</dbReference>
<evidence type="ECO:0000256" key="5">
    <source>
        <dbReference type="ARBA" id="ARBA00022801"/>
    </source>
</evidence>
<dbReference type="Pfam" id="PF05193">
    <property type="entry name" value="Peptidase_M16_C"/>
    <property type="match status" value="1"/>
</dbReference>
<dbReference type="SUPFAM" id="SSF63411">
    <property type="entry name" value="LuxS/MPP-like metallohydrolase"/>
    <property type="match status" value="2"/>
</dbReference>
<sequence length="259" mass="28871">AVEILADITQNSLLGDQEIERERGVILREMQEIETNLQEVVFDHLHAIAYQGTTLGQTILGPTENIKSITRNDLVEEYINSHYKGPHIVLAAAAGVNHNELCSLAERHFGKMTAGYDGEIPILPQARFTGSELRILDDLMPLAHVAIAVEGCGWQNPDNLALMVANTLIGSWDRSHGGGTNLPSQLAQHTVKLNLAHSFQSFNTCYSDTGLWGIYFVADRMMIDDFIYNVQHEWMRLCGGVREAEVERAKNLLMTNMLL</sequence>
<evidence type="ECO:0000256" key="7">
    <source>
        <dbReference type="ARBA" id="ARBA00023049"/>
    </source>
</evidence>
<feature type="non-terminal residue" evidence="11">
    <location>
        <position position="259"/>
    </location>
</feature>
<keyword evidence="7" id="KW-0482">Metalloprotease</keyword>
<dbReference type="InterPro" id="IPR007863">
    <property type="entry name" value="Peptidase_M16_C"/>
</dbReference>
<organism evidence="11 12">
    <name type="scientific">Lymnaea stagnalis</name>
    <name type="common">Great pond snail</name>
    <name type="synonym">Helix stagnalis</name>
    <dbReference type="NCBI Taxonomy" id="6523"/>
    <lineage>
        <taxon>Eukaryota</taxon>
        <taxon>Metazoa</taxon>
        <taxon>Spiralia</taxon>
        <taxon>Lophotrochozoa</taxon>
        <taxon>Mollusca</taxon>
        <taxon>Gastropoda</taxon>
        <taxon>Heterobranchia</taxon>
        <taxon>Euthyneura</taxon>
        <taxon>Panpulmonata</taxon>
        <taxon>Hygrophila</taxon>
        <taxon>Lymnaeoidea</taxon>
        <taxon>Lymnaeidae</taxon>
        <taxon>Lymnaea</taxon>
    </lineage>
</organism>
<dbReference type="InterPro" id="IPR050361">
    <property type="entry name" value="MPP/UQCRC_Complex"/>
</dbReference>
<name>A0AAV2IP69_LYMST</name>
<evidence type="ECO:0000256" key="3">
    <source>
        <dbReference type="ARBA" id="ARBA00022670"/>
    </source>
</evidence>
<dbReference type="InterPro" id="IPR011765">
    <property type="entry name" value="Pept_M16_N"/>
</dbReference>
<dbReference type="GO" id="GO:0046872">
    <property type="term" value="F:metal ion binding"/>
    <property type="evidence" value="ECO:0007669"/>
    <property type="project" value="UniProtKB-KW"/>
</dbReference>
<reference evidence="11 12" key="1">
    <citation type="submission" date="2024-04" db="EMBL/GenBank/DDBJ databases">
        <authorList>
            <consortium name="Genoscope - CEA"/>
            <person name="William W."/>
        </authorList>
    </citation>
    <scope>NUCLEOTIDE SEQUENCE [LARGE SCALE GENOMIC DNA]</scope>
</reference>
<comment type="subcellular location">
    <subcellularLocation>
        <location evidence="2">Mitochondrion</location>
    </subcellularLocation>
</comment>
<dbReference type="PANTHER" id="PTHR11851">
    <property type="entry name" value="METALLOPROTEASE"/>
    <property type="match status" value="1"/>
</dbReference>
<feature type="non-terminal residue" evidence="11">
    <location>
        <position position="1"/>
    </location>
</feature>
<dbReference type="InterPro" id="IPR011249">
    <property type="entry name" value="Metalloenz_LuxS/M16"/>
</dbReference>
<evidence type="ECO:0000259" key="10">
    <source>
        <dbReference type="Pfam" id="PF05193"/>
    </source>
</evidence>
<keyword evidence="3" id="KW-0645">Protease</keyword>
<dbReference type="Proteomes" id="UP001497497">
    <property type="component" value="Unassembled WGS sequence"/>
</dbReference>
<dbReference type="GO" id="GO:0006627">
    <property type="term" value="P:protein processing involved in protein targeting to mitochondrion"/>
    <property type="evidence" value="ECO:0007669"/>
    <property type="project" value="TreeGrafter"/>
</dbReference>
<dbReference type="Pfam" id="PF00675">
    <property type="entry name" value="Peptidase_M16"/>
    <property type="match status" value="1"/>
</dbReference>
<dbReference type="PANTHER" id="PTHR11851:SF149">
    <property type="entry name" value="GH01077P"/>
    <property type="match status" value="1"/>
</dbReference>
<gene>
    <name evidence="11" type="ORF">GSLYS_00022258001</name>
</gene>
<evidence type="ECO:0000313" key="11">
    <source>
        <dbReference type="EMBL" id="CAL1548941.1"/>
    </source>
</evidence>